<keyword evidence="2" id="KW-1133">Transmembrane helix</keyword>
<keyword evidence="6" id="KW-1185">Reference proteome</keyword>
<feature type="domain" description="Macroglobulin" evidence="4">
    <location>
        <begin position="757"/>
        <end position="812"/>
    </location>
</feature>
<evidence type="ECO:0000313" key="5">
    <source>
        <dbReference type="EMBL" id="MCZ9294703.1"/>
    </source>
</evidence>
<feature type="transmembrane region" description="Helical" evidence="2">
    <location>
        <begin position="880"/>
        <end position="904"/>
    </location>
</feature>
<reference evidence="5" key="1">
    <citation type="submission" date="2022-02" db="EMBL/GenBank/DDBJ databases">
        <title>Corynebacterium sp. from urogenital microbiome.</title>
        <authorList>
            <person name="Cappelli E.A."/>
            <person name="Ribeiro T.G."/>
            <person name="Peixe L."/>
        </authorList>
    </citation>
    <scope>NUCLEOTIDE SEQUENCE</scope>
    <source>
        <strain evidence="5">C8Ua_172</strain>
    </source>
</reference>
<comment type="caution">
    <text evidence="5">The sequence shown here is derived from an EMBL/GenBank/DDBJ whole genome shotgun (WGS) entry which is preliminary data.</text>
</comment>
<feature type="chain" id="PRO_5040800668" description="Macroglobulin domain-containing protein" evidence="3">
    <location>
        <begin position="31"/>
        <end position="912"/>
    </location>
</feature>
<keyword evidence="2" id="KW-0812">Transmembrane</keyword>
<dbReference type="AlphaFoldDB" id="A0A9X3LXS3"/>
<gene>
    <name evidence="5" type="ORF">L8U60_09425</name>
</gene>
<keyword evidence="3" id="KW-0732">Signal</keyword>
<dbReference type="Proteomes" id="UP001146468">
    <property type="component" value="Unassembled WGS sequence"/>
</dbReference>
<dbReference type="RefSeq" id="WP_269966120.1">
    <property type="nucleotide sequence ID" value="NZ_JAKMUS010000017.1"/>
</dbReference>
<sequence length="912" mass="95119">MLKHLARSVVAGTTALALAGGILVAPQAQAQVGPMKTTQMTVNMACNLQIDKDKSAGVVRSFAGLAEGVYNAGKYEQLKFTPSVTAPETVEANADFDYVISPGSVGAPGQLSASAYTITVTNADQLNVWVDLPKNAKVNDVILEGGDSRVKHEIVNNRLRLYGKGLPNESNPATWTQSGYRGWKHGGLTASKQRVGGEDMVVVNLPKIRLKMTATGAPGSKIQPSFDTADANKFPTSAFAQMYAQASVKGPFVNNAVAHAMARCGLSDRDSASDTATKRSDSFPAVTITERSHKAQALVKVLKYNGEPVAKGTAVDITVDGAAQKITVGDNGVASLPEVTLKEGATKDVAVALADHPEVKQTVTLKGQATAQPEAERTATLTLPRKSYPATLRVLVKDYLGNPIPGAEVKAGEDVVKADSNGVAVVERTVLEDASESVTVVLVGDESVTATAELTGKKDAAPVEVTLQKEAQQVESKVSVTVIDTNGNVPPAGTQVALKKGDDVLTATTDDQGNVEFTTTVTEGSTVPAKVYLVAEESSSADVTLTPGGTAKAELFLTVSKDEGPEEPEAPTDVTRRAEITVKRITGDALPAGTKVDLLINGEPETGTVNKDGVIVITRQLKSNENLDLNVALASAPDTVKSTRLFGGSDRVGSVQLVMEAQELEQKIIIEVKNFDGSLVAGESVDMLIDASAHTLTTDPKGRATFPVTVTEGQDKTFQVALKDNPDAKQAAVVTAQPGAAPARVTVTRGAIDVEMPVRVTVRDEDGKPAANEQVEMLIDGTSHTATSSSEGVATFTPRLTEGQRATAKIRVVGEGGTPANVVLVGKRNANPVQITVTKGAAPVVEEPETPPTTDEPGTDAPDTPDTPNEPGDQSSTGSFLPILFIILGTLLGGLGLGAALGWAKDAFNLPF</sequence>
<evidence type="ECO:0000313" key="6">
    <source>
        <dbReference type="Proteomes" id="UP001146468"/>
    </source>
</evidence>
<dbReference type="InterPro" id="IPR040839">
    <property type="entry name" value="MG4"/>
</dbReference>
<evidence type="ECO:0000259" key="4">
    <source>
        <dbReference type="Pfam" id="PF17789"/>
    </source>
</evidence>
<proteinExistence type="predicted"/>
<evidence type="ECO:0000256" key="3">
    <source>
        <dbReference type="SAM" id="SignalP"/>
    </source>
</evidence>
<dbReference type="Pfam" id="PF17789">
    <property type="entry name" value="MG4"/>
    <property type="match status" value="1"/>
</dbReference>
<accession>A0A9X3LXS3</accession>
<evidence type="ECO:0000256" key="2">
    <source>
        <dbReference type="SAM" id="Phobius"/>
    </source>
</evidence>
<organism evidence="5 6">
    <name type="scientific">Corynebacterium meitnerae</name>
    <dbReference type="NCBI Taxonomy" id="2913498"/>
    <lineage>
        <taxon>Bacteria</taxon>
        <taxon>Bacillati</taxon>
        <taxon>Actinomycetota</taxon>
        <taxon>Actinomycetes</taxon>
        <taxon>Mycobacteriales</taxon>
        <taxon>Corynebacteriaceae</taxon>
        <taxon>Corynebacterium</taxon>
    </lineage>
</organism>
<feature type="compositionally biased region" description="Low complexity" evidence="1">
    <location>
        <begin position="852"/>
        <end position="867"/>
    </location>
</feature>
<keyword evidence="2" id="KW-0472">Membrane</keyword>
<protein>
    <recommendedName>
        <fullName evidence="4">Macroglobulin domain-containing protein</fullName>
    </recommendedName>
</protein>
<feature type="signal peptide" evidence="3">
    <location>
        <begin position="1"/>
        <end position="30"/>
    </location>
</feature>
<feature type="region of interest" description="Disordered" evidence="1">
    <location>
        <begin position="839"/>
        <end position="876"/>
    </location>
</feature>
<dbReference type="EMBL" id="JAKMUS010000017">
    <property type="protein sequence ID" value="MCZ9294703.1"/>
    <property type="molecule type" value="Genomic_DNA"/>
</dbReference>
<name>A0A9X3LXS3_9CORY</name>
<evidence type="ECO:0000256" key="1">
    <source>
        <dbReference type="SAM" id="MobiDB-lite"/>
    </source>
</evidence>